<evidence type="ECO:0000313" key="1">
    <source>
        <dbReference type="EMBL" id="KAJ4723260.1"/>
    </source>
</evidence>
<keyword evidence="2" id="KW-1185">Reference proteome</keyword>
<evidence type="ECO:0000313" key="2">
    <source>
        <dbReference type="Proteomes" id="UP001164539"/>
    </source>
</evidence>
<accession>A0ACC1YHV5</accession>
<comment type="caution">
    <text evidence="1">The sequence shown here is derived from an EMBL/GenBank/DDBJ whole genome shotgun (WGS) entry which is preliminary data.</text>
</comment>
<protein>
    <submittedName>
        <fullName evidence="1">Cytochrome P450</fullName>
    </submittedName>
</protein>
<name>A0ACC1YHV5_MELAZ</name>
<gene>
    <name evidence="1" type="ORF">OWV82_006649</name>
</gene>
<organism evidence="1 2">
    <name type="scientific">Melia azedarach</name>
    <name type="common">Chinaberry tree</name>
    <dbReference type="NCBI Taxonomy" id="155640"/>
    <lineage>
        <taxon>Eukaryota</taxon>
        <taxon>Viridiplantae</taxon>
        <taxon>Streptophyta</taxon>
        <taxon>Embryophyta</taxon>
        <taxon>Tracheophyta</taxon>
        <taxon>Spermatophyta</taxon>
        <taxon>Magnoliopsida</taxon>
        <taxon>eudicotyledons</taxon>
        <taxon>Gunneridae</taxon>
        <taxon>Pentapetalae</taxon>
        <taxon>rosids</taxon>
        <taxon>malvids</taxon>
        <taxon>Sapindales</taxon>
        <taxon>Meliaceae</taxon>
        <taxon>Melia</taxon>
    </lineage>
</organism>
<sequence>MELFLISTLVILTISYFYFLFKPKHNNATQNLPLPPGHVYWPLKLFETLDYLSKAKTDTIHKFFAERKDKYSTKLFKTSHLGQNMVFLCGPEANKFLFANDYKLVRSWWPDTFLKVFENAGDEMTMEQVMRARKQFLSFFNEPEALARHVGITDEVVKDHFRTFWDDFDQVTVAPLARKLTFAVSCRLLADIRDRETLEKLLPSMGSIVDALFAMPINLPGTKFNRAIKESRKAREIFLDIIKQRKIELFEKKKKSESNDILSRMLLENYRDGEEVSDIVLAKNLVALLSSAYDNPSLVIVSIVKTLAELPEIYDKVRREQLEIAKSKGPEEHLSMEDIKKMRYSTNVLNETLRLEPPASGTFREALTDFSYEGFRIPKGWKIHWSVHSTNRNPEYFSNPEKFDPSRFERNEPKVPYSYVPFGGGHHTCPGKDFAKFQILIFMHYVVRKFKWEKVNPEEQMTRNPSLTAAKGLPVHLHAVTTTN</sequence>
<dbReference type="EMBL" id="CM051396">
    <property type="protein sequence ID" value="KAJ4723260.1"/>
    <property type="molecule type" value="Genomic_DNA"/>
</dbReference>
<dbReference type="Proteomes" id="UP001164539">
    <property type="component" value="Chromosome 3"/>
</dbReference>
<proteinExistence type="predicted"/>
<reference evidence="1 2" key="1">
    <citation type="journal article" date="2023" name="Science">
        <title>Complex scaffold remodeling in plant triterpene biosynthesis.</title>
        <authorList>
            <person name="De La Pena R."/>
            <person name="Hodgson H."/>
            <person name="Liu J.C."/>
            <person name="Stephenson M.J."/>
            <person name="Martin A.C."/>
            <person name="Owen C."/>
            <person name="Harkess A."/>
            <person name="Leebens-Mack J."/>
            <person name="Jimenez L.E."/>
            <person name="Osbourn A."/>
            <person name="Sattely E.S."/>
        </authorList>
    </citation>
    <scope>NUCLEOTIDE SEQUENCE [LARGE SCALE GENOMIC DNA]</scope>
    <source>
        <strain evidence="2">cv. JPN11</strain>
        <tissue evidence="1">Leaf</tissue>
    </source>
</reference>